<dbReference type="Pfam" id="PF11392">
    <property type="entry name" value="AllH"/>
    <property type="match status" value="1"/>
</dbReference>
<accession>D1B8P4</accession>
<proteinExistence type="predicted"/>
<protein>
    <recommendedName>
        <fullName evidence="3">DUF2877 domain-containing protein</fullName>
    </recommendedName>
</protein>
<organism evidence="1 2">
    <name type="scientific">Thermanaerovibrio acidaminovorans (strain ATCC 49978 / DSM 6589 / Su883)</name>
    <name type="common">Selenomonas acidaminovorans</name>
    <dbReference type="NCBI Taxonomy" id="525903"/>
    <lineage>
        <taxon>Bacteria</taxon>
        <taxon>Thermotogati</taxon>
        <taxon>Synergistota</taxon>
        <taxon>Synergistia</taxon>
        <taxon>Synergistales</taxon>
        <taxon>Synergistaceae</taxon>
        <taxon>Thermanaerovibrio</taxon>
    </lineage>
</organism>
<keyword evidence="2" id="KW-1185">Reference proteome</keyword>
<evidence type="ECO:0000313" key="1">
    <source>
        <dbReference type="EMBL" id="ACZ18647.1"/>
    </source>
</evidence>
<gene>
    <name evidence="1" type="ordered locus">Taci_0410</name>
</gene>
<evidence type="ECO:0008006" key="3">
    <source>
        <dbReference type="Google" id="ProtNLM"/>
    </source>
</evidence>
<reference evidence="1 2" key="1">
    <citation type="journal article" date="2009" name="Stand. Genomic Sci.">
        <title>Complete genome sequence of Thermanaerovibrio acidaminovorans type strain (Su883).</title>
        <authorList>
            <person name="Chovatia M."/>
            <person name="Sikorski J."/>
            <person name="Schroder M."/>
            <person name="Lapidus A."/>
            <person name="Nolan M."/>
            <person name="Tice H."/>
            <person name="Glavina Del Rio T."/>
            <person name="Copeland A."/>
            <person name="Cheng J.F."/>
            <person name="Lucas S."/>
            <person name="Chen F."/>
            <person name="Bruce D."/>
            <person name="Goodwin L."/>
            <person name="Pitluck S."/>
            <person name="Ivanova N."/>
            <person name="Mavromatis K."/>
            <person name="Ovchinnikova G."/>
            <person name="Pati A."/>
            <person name="Chen A."/>
            <person name="Palaniappan K."/>
            <person name="Land M."/>
            <person name="Hauser L."/>
            <person name="Chang Y.J."/>
            <person name="Jeffries C.D."/>
            <person name="Chain P."/>
            <person name="Saunders E."/>
            <person name="Detter J.C."/>
            <person name="Brettin T."/>
            <person name="Rohde M."/>
            <person name="Goker M."/>
            <person name="Spring S."/>
            <person name="Bristow J."/>
            <person name="Markowitz V."/>
            <person name="Hugenholtz P."/>
            <person name="Kyrpides N.C."/>
            <person name="Klenk H.P."/>
            <person name="Eisen J.A."/>
        </authorList>
    </citation>
    <scope>NUCLEOTIDE SEQUENCE [LARGE SCALE GENOMIC DNA]</scope>
    <source>
        <strain evidence="2">ATCC 49978 / DSM 6589 / Su883</strain>
    </source>
</reference>
<dbReference type="Proteomes" id="UP000002030">
    <property type="component" value="Chromosome"/>
</dbReference>
<dbReference type="HOGENOM" id="CLU_101402_0_0_0"/>
<dbReference type="OrthoDB" id="4933449at2"/>
<dbReference type="RefSeq" id="WP_012869163.1">
    <property type="nucleotide sequence ID" value="NC_013522.1"/>
</dbReference>
<dbReference type="KEGG" id="tai:Taci_0410"/>
<evidence type="ECO:0000313" key="2">
    <source>
        <dbReference type="Proteomes" id="UP000002030"/>
    </source>
</evidence>
<dbReference type="STRING" id="525903.Taci_0410"/>
<dbReference type="eggNOG" id="ENOG503363M">
    <property type="taxonomic scope" value="Bacteria"/>
</dbReference>
<sequence length="227" mass="24409">MRILGASSDLKSSTLRVREVHRRALNLEGPLGERYSLVTGPSMMGPRSALVDRLPVLPEGEMVKLEGGWDATYDPSLAGLRPRGRWRPLWLEWLELMDDPDLEVLRGPVRSGELMGLVGLGPGHTPAGDDLITGWLAARWTLGDLESTSRFLEGFDPGLTTWLGGDQMTWAARGFAWAPLKGLLSALSSSDPEGILDALGELEAVGHTSGRSCLVGLALGLEGAMEV</sequence>
<dbReference type="InterPro" id="IPR021530">
    <property type="entry name" value="AllH-like"/>
</dbReference>
<dbReference type="EMBL" id="CP001818">
    <property type="protein sequence ID" value="ACZ18647.1"/>
    <property type="molecule type" value="Genomic_DNA"/>
</dbReference>
<dbReference type="AlphaFoldDB" id="D1B8P4"/>
<name>D1B8P4_THEAS</name>
<dbReference type="EnsemblBacteria" id="ACZ18647">
    <property type="protein sequence ID" value="ACZ18647"/>
    <property type="gene ID" value="Taci_0410"/>
</dbReference>